<dbReference type="PANTHER" id="PTHR30041:SF8">
    <property type="entry name" value="PROTEIN YFFB"/>
    <property type="match status" value="1"/>
</dbReference>
<dbReference type="Pfam" id="PF03960">
    <property type="entry name" value="ArsC"/>
    <property type="match status" value="1"/>
</dbReference>
<dbReference type="PROSITE" id="PS51353">
    <property type="entry name" value="ARSC"/>
    <property type="match status" value="1"/>
</dbReference>
<comment type="caution">
    <text evidence="4">The sequence shown here is derived from an EMBL/GenBank/DDBJ whole genome shotgun (WGS) entry which is preliminary data.</text>
</comment>
<evidence type="ECO:0000256" key="1">
    <source>
        <dbReference type="ARBA" id="ARBA00007198"/>
    </source>
</evidence>
<dbReference type="OrthoDB" id="9803749at2"/>
<dbReference type="InterPro" id="IPR036249">
    <property type="entry name" value="Thioredoxin-like_sf"/>
</dbReference>
<evidence type="ECO:0008006" key="6">
    <source>
        <dbReference type="Google" id="ProtNLM"/>
    </source>
</evidence>
<dbReference type="Proteomes" id="UP000245474">
    <property type="component" value="Unassembled WGS sequence"/>
</dbReference>
<reference evidence="4 5" key="1">
    <citation type="submission" date="2018-05" db="EMBL/GenBank/DDBJ databases">
        <title>Spiribacter halobius sp. nov., a moderately halophilic bacterium isolated from marine solar saltern.</title>
        <authorList>
            <person name="Zheng W.-S."/>
            <person name="Lu D.-C."/>
            <person name="Du Z.-J."/>
        </authorList>
    </citation>
    <scope>NUCLEOTIDE SEQUENCE [LARGE SCALE GENOMIC DNA]</scope>
    <source>
        <strain evidence="4 5">E85</strain>
    </source>
</reference>
<feature type="compositionally biased region" description="Basic and acidic residues" evidence="3">
    <location>
        <begin position="86"/>
        <end position="97"/>
    </location>
</feature>
<name>A0A2U2N466_9GAMM</name>
<dbReference type="EMBL" id="QFFI01000008">
    <property type="protein sequence ID" value="PWG63900.1"/>
    <property type="molecule type" value="Genomic_DNA"/>
</dbReference>
<dbReference type="PANTHER" id="PTHR30041">
    <property type="entry name" value="ARSENATE REDUCTASE"/>
    <property type="match status" value="1"/>
</dbReference>
<feature type="region of interest" description="Disordered" evidence="3">
    <location>
        <begin position="78"/>
        <end position="133"/>
    </location>
</feature>
<dbReference type="SUPFAM" id="SSF52833">
    <property type="entry name" value="Thioredoxin-like"/>
    <property type="match status" value="2"/>
</dbReference>
<dbReference type="Gene3D" id="3.40.30.10">
    <property type="entry name" value="Glutaredoxin"/>
    <property type="match status" value="2"/>
</dbReference>
<proteinExistence type="inferred from homology"/>
<evidence type="ECO:0000313" key="4">
    <source>
        <dbReference type="EMBL" id="PWG63900.1"/>
    </source>
</evidence>
<evidence type="ECO:0000256" key="3">
    <source>
        <dbReference type="SAM" id="MobiDB-lite"/>
    </source>
</evidence>
<organism evidence="4 5">
    <name type="scientific">Sediminicurvatus halobius</name>
    <dbReference type="NCBI Taxonomy" id="2182432"/>
    <lineage>
        <taxon>Bacteria</taxon>
        <taxon>Pseudomonadati</taxon>
        <taxon>Pseudomonadota</taxon>
        <taxon>Gammaproteobacteria</taxon>
        <taxon>Chromatiales</taxon>
        <taxon>Ectothiorhodospiraceae</taxon>
        <taxon>Sediminicurvatus</taxon>
    </lineage>
</organism>
<evidence type="ECO:0000256" key="2">
    <source>
        <dbReference type="PROSITE-ProRule" id="PRU01282"/>
    </source>
</evidence>
<sequence length="173" mass="19391">MSAVRVYGLASCDRCRRARQWLAARGSEVEFVDLARTGLEPATLDRWLDALPWEALLNRRSTSWRALPLGRREGLARISRRSAKRGRGDGGQDKARESSGAQAYSTVRRAPEPSATQDCPPDPRPQPRIGEKCGLDEARALMLEEPRLVKRPVLETQDTVQVGFDPDAWERVL</sequence>
<dbReference type="AlphaFoldDB" id="A0A2U2N466"/>
<dbReference type="InterPro" id="IPR006660">
    <property type="entry name" value="Arsenate_reductase-like"/>
</dbReference>
<accession>A0A2U2N466</accession>
<protein>
    <recommendedName>
        <fullName evidence="6">Arsenate reductase</fullName>
    </recommendedName>
</protein>
<comment type="similarity">
    <text evidence="1 2">Belongs to the ArsC family.</text>
</comment>
<evidence type="ECO:0000313" key="5">
    <source>
        <dbReference type="Proteomes" id="UP000245474"/>
    </source>
</evidence>
<keyword evidence="5" id="KW-1185">Reference proteome</keyword>
<gene>
    <name evidence="4" type="ORF">DEM34_06790</name>
</gene>
<dbReference type="RefSeq" id="WP_109677553.1">
    <property type="nucleotide sequence ID" value="NZ_CP086615.1"/>
</dbReference>